<organism evidence="1 2">
    <name type="scientific">Lysinibacillus louembei</name>
    <dbReference type="NCBI Taxonomy" id="1470088"/>
    <lineage>
        <taxon>Bacteria</taxon>
        <taxon>Bacillati</taxon>
        <taxon>Bacillota</taxon>
        <taxon>Bacilli</taxon>
        <taxon>Bacillales</taxon>
        <taxon>Bacillaceae</taxon>
        <taxon>Lysinibacillus</taxon>
    </lineage>
</organism>
<reference evidence="1 2" key="1">
    <citation type="submission" date="2023-09" db="EMBL/GenBank/DDBJ databases">
        <authorList>
            <person name="Page C.A."/>
            <person name="Perez-Diaz I.M."/>
        </authorList>
    </citation>
    <scope>NUCLEOTIDE SEQUENCE [LARGE SCALE GENOMIC DNA]</scope>
    <source>
        <strain evidence="1 2">Ll15</strain>
    </source>
</reference>
<gene>
    <name evidence="1" type="ORF">R6U77_00785</name>
</gene>
<keyword evidence="2" id="KW-1185">Reference proteome</keyword>
<proteinExistence type="predicted"/>
<evidence type="ECO:0008006" key="3">
    <source>
        <dbReference type="Google" id="ProtNLM"/>
    </source>
</evidence>
<dbReference type="Proteomes" id="UP001322664">
    <property type="component" value="Chromosome"/>
</dbReference>
<name>A0ABZ0RXW9_9BACI</name>
<dbReference type="RefSeq" id="WP_319837033.1">
    <property type="nucleotide sequence ID" value="NZ_CP137624.1"/>
</dbReference>
<dbReference type="EMBL" id="CP137624">
    <property type="protein sequence ID" value="WPK12254.1"/>
    <property type="molecule type" value="Genomic_DNA"/>
</dbReference>
<accession>A0ABZ0RXW9</accession>
<evidence type="ECO:0000313" key="1">
    <source>
        <dbReference type="EMBL" id="WPK12254.1"/>
    </source>
</evidence>
<sequence>MKIKEVNFEVPKFTFNKDYIEAGCPVRYFEFNKQEYYGLVATHRETSEIKVSAKSHRDQAFEIYYEAVAGDSIESVTNEGEPNEISKSEALLKFLLANDTKNDIVGELIEEFEGIKKGVVLIDGSLT</sequence>
<protein>
    <recommendedName>
        <fullName evidence="3">Phage protein</fullName>
    </recommendedName>
</protein>
<evidence type="ECO:0000313" key="2">
    <source>
        <dbReference type="Proteomes" id="UP001322664"/>
    </source>
</evidence>